<evidence type="ECO:0000313" key="3">
    <source>
        <dbReference type="EMBL" id="KAJ7207922.1"/>
    </source>
</evidence>
<dbReference type="EMBL" id="JARJCW010000035">
    <property type="protein sequence ID" value="KAJ7207922.1"/>
    <property type="molecule type" value="Genomic_DNA"/>
</dbReference>
<feature type="signal peptide" evidence="2">
    <location>
        <begin position="1"/>
        <end position="16"/>
    </location>
</feature>
<accession>A0AAD6YDV1</accession>
<name>A0AAD6YDV1_9AGAR</name>
<feature type="region of interest" description="Disordered" evidence="1">
    <location>
        <begin position="177"/>
        <end position="202"/>
    </location>
</feature>
<keyword evidence="2" id="KW-0732">Signal</keyword>
<evidence type="ECO:0000256" key="2">
    <source>
        <dbReference type="SAM" id="SignalP"/>
    </source>
</evidence>
<gene>
    <name evidence="3" type="ORF">GGX14DRAFT_396125</name>
</gene>
<dbReference type="Proteomes" id="UP001219525">
    <property type="component" value="Unassembled WGS sequence"/>
</dbReference>
<reference evidence="3" key="1">
    <citation type="submission" date="2023-03" db="EMBL/GenBank/DDBJ databases">
        <title>Massive genome expansion in bonnet fungi (Mycena s.s.) driven by repeated elements and novel gene families across ecological guilds.</title>
        <authorList>
            <consortium name="Lawrence Berkeley National Laboratory"/>
            <person name="Harder C.B."/>
            <person name="Miyauchi S."/>
            <person name="Viragh M."/>
            <person name="Kuo A."/>
            <person name="Thoen E."/>
            <person name="Andreopoulos B."/>
            <person name="Lu D."/>
            <person name="Skrede I."/>
            <person name="Drula E."/>
            <person name="Henrissat B."/>
            <person name="Morin E."/>
            <person name="Kohler A."/>
            <person name="Barry K."/>
            <person name="LaButti K."/>
            <person name="Morin E."/>
            <person name="Salamov A."/>
            <person name="Lipzen A."/>
            <person name="Mereny Z."/>
            <person name="Hegedus B."/>
            <person name="Baldrian P."/>
            <person name="Stursova M."/>
            <person name="Weitz H."/>
            <person name="Taylor A."/>
            <person name="Grigoriev I.V."/>
            <person name="Nagy L.G."/>
            <person name="Martin F."/>
            <person name="Kauserud H."/>
        </authorList>
    </citation>
    <scope>NUCLEOTIDE SEQUENCE</scope>
    <source>
        <strain evidence="3">9144</strain>
    </source>
</reference>
<evidence type="ECO:0000256" key="1">
    <source>
        <dbReference type="SAM" id="MobiDB-lite"/>
    </source>
</evidence>
<evidence type="ECO:0000313" key="4">
    <source>
        <dbReference type="Proteomes" id="UP001219525"/>
    </source>
</evidence>
<keyword evidence="4" id="KW-1185">Reference proteome</keyword>
<sequence>MGFVFCLPGFLGLTVASPGMCLATPPFETSRGQTMKSILASDSIGTGSPYPRGYTGFTHAGTGTGSILYTHVTRGQSYSFATLPMGKPVPVPVERLKEHHEEAEGQPLKNVHSSDLEKKCVLRSKQGADGLEGGSKRRVGRGMRRTRRMRGWWCVLQMCGRLGGGKAAAATLKPTVKTKTKTKKMRPLKDTASPSTEPLPTIPKVNPLFPAPHFIPGEFTELPQDLLNDLTTTLHSLGTDHHTALPWHRF</sequence>
<proteinExistence type="predicted"/>
<protein>
    <submittedName>
        <fullName evidence="3">Uncharacterized protein</fullName>
    </submittedName>
</protein>
<feature type="compositionally biased region" description="Basic residues" evidence="1">
    <location>
        <begin position="177"/>
        <end position="186"/>
    </location>
</feature>
<organism evidence="3 4">
    <name type="scientific">Mycena pura</name>
    <dbReference type="NCBI Taxonomy" id="153505"/>
    <lineage>
        <taxon>Eukaryota</taxon>
        <taxon>Fungi</taxon>
        <taxon>Dikarya</taxon>
        <taxon>Basidiomycota</taxon>
        <taxon>Agaricomycotina</taxon>
        <taxon>Agaricomycetes</taxon>
        <taxon>Agaricomycetidae</taxon>
        <taxon>Agaricales</taxon>
        <taxon>Marasmiineae</taxon>
        <taxon>Mycenaceae</taxon>
        <taxon>Mycena</taxon>
    </lineage>
</organism>
<dbReference type="AlphaFoldDB" id="A0AAD6YDV1"/>
<feature type="chain" id="PRO_5042215400" evidence="2">
    <location>
        <begin position="17"/>
        <end position="250"/>
    </location>
</feature>
<comment type="caution">
    <text evidence="3">The sequence shown here is derived from an EMBL/GenBank/DDBJ whole genome shotgun (WGS) entry which is preliminary data.</text>
</comment>